<dbReference type="InterPro" id="IPR000014">
    <property type="entry name" value="PAS"/>
</dbReference>
<dbReference type="InterPro" id="IPR035965">
    <property type="entry name" value="PAS-like_dom_sf"/>
</dbReference>
<dbReference type="PROSITE" id="PS50110">
    <property type="entry name" value="RESPONSE_REGULATORY"/>
    <property type="match status" value="1"/>
</dbReference>
<evidence type="ECO:0000313" key="6">
    <source>
        <dbReference type="Proteomes" id="UP000662314"/>
    </source>
</evidence>
<dbReference type="PANTHER" id="PTHR44591">
    <property type="entry name" value="STRESS RESPONSE REGULATOR PROTEIN 1"/>
    <property type="match status" value="1"/>
</dbReference>
<organism evidence="5 6">
    <name type="scientific">Dendronalium phyllosphericum CENA369</name>
    <dbReference type="NCBI Taxonomy" id="1725256"/>
    <lineage>
        <taxon>Bacteria</taxon>
        <taxon>Bacillati</taxon>
        <taxon>Cyanobacteriota</taxon>
        <taxon>Cyanophyceae</taxon>
        <taxon>Nostocales</taxon>
        <taxon>Nostocaceae</taxon>
        <taxon>Dendronalium</taxon>
        <taxon>Dendronalium phyllosphericum</taxon>
    </lineage>
</organism>
<feature type="domain" description="Response regulatory" evidence="3">
    <location>
        <begin position="202"/>
        <end position="319"/>
    </location>
</feature>
<evidence type="ECO:0000313" key="5">
    <source>
        <dbReference type="EMBL" id="MBH8572080.1"/>
    </source>
</evidence>
<dbReference type="GO" id="GO:0000160">
    <property type="term" value="P:phosphorelay signal transduction system"/>
    <property type="evidence" value="ECO:0007669"/>
    <property type="project" value="InterPro"/>
</dbReference>
<dbReference type="SMART" id="SM00448">
    <property type="entry name" value="REC"/>
    <property type="match status" value="1"/>
</dbReference>
<keyword evidence="6" id="KW-1185">Reference proteome</keyword>
<dbReference type="PROSITE" id="PS50112">
    <property type="entry name" value="PAS"/>
    <property type="match status" value="1"/>
</dbReference>
<dbReference type="EMBL" id="JAECZA010000007">
    <property type="protein sequence ID" value="MBH8572080.1"/>
    <property type="molecule type" value="Genomic_DNA"/>
</dbReference>
<feature type="domain" description="PAS" evidence="4">
    <location>
        <begin position="55"/>
        <end position="125"/>
    </location>
</feature>
<sequence>MQSPIEQQKVAAALKTLDISIGNLELLREEMQASLEAMEIIEEQVLHQNEKLIKERQLYYNLFKFAPNAYLVITTQGIIKEINYTAAALLNMLPSLLIGKPLINFVSQLERPLFRTKLNQSLNVKSVQEWEVSICPRNSQAFDALLLVKPVRDAAKTQSLLQLCLHDITKYKQTVKQSQLAASQQSVSNVPVETLHRLDGLHILFVDDEADTRELIAAVLKQYRIMVTTVASVTEALSELERSRPDIIISDIRMPEKDGYALIQKVKALEIEKGWQIPTIAFTAYLGEDRAKVLGAGFNSHLHKLAEPMELIAMIAQLTGRG</sequence>
<gene>
    <name evidence="5" type="ORF">I8752_03335</name>
</gene>
<dbReference type="AlphaFoldDB" id="A0A8J7HZS0"/>
<protein>
    <submittedName>
        <fullName evidence="5">Response regulator</fullName>
    </submittedName>
</protein>
<dbReference type="SUPFAM" id="SSF55785">
    <property type="entry name" value="PYP-like sensor domain (PAS domain)"/>
    <property type="match status" value="1"/>
</dbReference>
<dbReference type="SUPFAM" id="SSF52172">
    <property type="entry name" value="CheY-like"/>
    <property type="match status" value="1"/>
</dbReference>
<dbReference type="Gene3D" id="3.30.450.20">
    <property type="entry name" value="PAS domain"/>
    <property type="match status" value="1"/>
</dbReference>
<evidence type="ECO:0000259" key="3">
    <source>
        <dbReference type="PROSITE" id="PS50110"/>
    </source>
</evidence>
<feature type="modified residue" description="4-aspartylphosphate" evidence="2">
    <location>
        <position position="251"/>
    </location>
</feature>
<dbReference type="RefSeq" id="WP_214430911.1">
    <property type="nucleotide sequence ID" value="NZ_CAWPUQ010000306.1"/>
</dbReference>
<dbReference type="InterPro" id="IPR050595">
    <property type="entry name" value="Bact_response_regulator"/>
</dbReference>
<dbReference type="Proteomes" id="UP000662314">
    <property type="component" value="Unassembled WGS sequence"/>
</dbReference>
<dbReference type="Pfam" id="PF13426">
    <property type="entry name" value="PAS_9"/>
    <property type="match status" value="1"/>
</dbReference>
<evidence type="ECO:0000259" key="4">
    <source>
        <dbReference type="PROSITE" id="PS50112"/>
    </source>
</evidence>
<accession>A0A8J7HZS0</accession>
<comment type="caution">
    <text evidence="5">The sequence shown here is derived from an EMBL/GenBank/DDBJ whole genome shotgun (WGS) entry which is preliminary data.</text>
</comment>
<dbReference type="PANTHER" id="PTHR44591:SF3">
    <property type="entry name" value="RESPONSE REGULATORY DOMAIN-CONTAINING PROTEIN"/>
    <property type="match status" value="1"/>
</dbReference>
<dbReference type="Gene3D" id="3.40.50.2300">
    <property type="match status" value="1"/>
</dbReference>
<reference evidence="5 6" key="1">
    <citation type="journal article" date="2021" name="Int. J. Syst. Evol. Microbiol.">
        <title>Amazonocrinis nigriterrae gen. nov., sp. nov., Atlanticothrix silvestris gen. nov., sp. nov. and Dendronalium phyllosphericum gen. nov., sp. nov., nostocacean cyanobacteria from Brazilian environments.</title>
        <authorList>
            <person name="Alvarenga D.O."/>
            <person name="Andreote A.P.D."/>
            <person name="Branco L.H.Z."/>
            <person name="Delbaje E."/>
            <person name="Cruz R.B."/>
            <person name="Varani A.M."/>
            <person name="Fiore M.F."/>
        </authorList>
    </citation>
    <scope>NUCLEOTIDE SEQUENCE [LARGE SCALE GENOMIC DNA]</scope>
    <source>
        <strain evidence="5 6">CENA369</strain>
    </source>
</reference>
<dbReference type="Pfam" id="PF00072">
    <property type="entry name" value="Response_reg"/>
    <property type="match status" value="1"/>
</dbReference>
<evidence type="ECO:0000256" key="2">
    <source>
        <dbReference type="PROSITE-ProRule" id="PRU00169"/>
    </source>
</evidence>
<name>A0A8J7HZS0_9NOST</name>
<dbReference type="CDD" id="cd00130">
    <property type="entry name" value="PAS"/>
    <property type="match status" value="1"/>
</dbReference>
<evidence type="ECO:0000256" key="1">
    <source>
        <dbReference type="ARBA" id="ARBA00022553"/>
    </source>
</evidence>
<keyword evidence="1 2" id="KW-0597">Phosphoprotein</keyword>
<dbReference type="InterPro" id="IPR001789">
    <property type="entry name" value="Sig_transdc_resp-reg_receiver"/>
</dbReference>
<dbReference type="InterPro" id="IPR011006">
    <property type="entry name" value="CheY-like_superfamily"/>
</dbReference>
<proteinExistence type="predicted"/>
<dbReference type="SMART" id="SM00091">
    <property type="entry name" value="PAS"/>
    <property type="match status" value="1"/>
</dbReference>
<dbReference type="NCBIfam" id="TIGR00229">
    <property type="entry name" value="sensory_box"/>
    <property type="match status" value="1"/>
</dbReference>